<dbReference type="SUPFAM" id="SSF47323">
    <property type="entry name" value="Anticodon-binding domain of a subclass of class I aminoacyl-tRNA synthetases"/>
    <property type="match status" value="1"/>
</dbReference>
<dbReference type="SUPFAM" id="SSF50677">
    <property type="entry name" value="ValRS/IleRS/LeuRS editing domain"/>
    <property type="match status" value="1"/>
</dbReference>
<evidence type="ECO:0000256" key="10">
    <source>
        <dbReference type="RuleBase" id="RU363035"/>
    </source>
</evidence>
<feature type="domain" description="Aminoacyl-tRNA synthetase class Ia" evidence="11">
    <location>
        <begin position="422"/>
        <end position="579"/>
    </location>
</feature>
<keyword evidence="15" id="KW-1185">Reference proteome</keyword>
<dbReference type="Gene3D" id="3.40.50.620">
    <property type="entry name" value="HUPs"/>
    <property type="match status" value="2"/>
</dbReference>
<dbReference type="InterPro" id="IPR009080">
    <property type="entry name" value="tRNAsynth_Ia_anticodon-bd"/>
</dbReference>
<accession>A0A081BN10</accession>
<evidence type="ECO:0000259" key="11">
    <source>
        <dbReference type="Pfam" id="PF00133"/>
    </source>
</evidence>
<dbReference type="FunFam" id="3.10.20.590:FF:000001">
    <property type="entry name" value="Leucine--tRNA ligase"/>
    <property type="match status" value="1"/>
</dbReference>
<dbReference type="Gene3D" id="3.10.20.590">
    <property type="match status" value="1"/>
</dbReference>
<dbReference type="GO" id="GO:0005524">
    <property type="term" value="F:ATP binding"/>
    <property type="evidence" value="ECO:0007669"/>
    <property type="project" value="UniProtKB-UniRule"/>
</dbReference>
<dbReference type="FunFam" id="3.40.50.620:FF:000003">
    <property type="entry name" value="Leucine--tRNA ligase"/>
    <property type="match status" value="1"/>
</dbReference>
<keyword evidence="2 9" id="KW-0963">Cytoplasm</keyword>
<dbReference type="FunFam" id="1.10.730.10:FF:000011">
    <property type="entry name" value="Leucine--tRNA ligase chloroplastic/mitochondrial"/>
    <property type="match status" value="1"/>
</dbReference>
<dbReference type="GO" id="GO:0006429">
    <property type="term" value="P:leucyl-tRNA aminoacylation"/>
    <property type="evidence" value="ECO:0007669"/>
    <property type="project" value="UniProtKB-UniRule"/>
</dbReference>
<dbReference type="HAMAP" id="MF_00049_B">
    <property type="entry name" value="Leu_tRNA_synth_B"/>
    <property type="match status" value="1"/>
</dbReference>
<organism evidence="14">
    <name type="scientific">Candidatus Moduliflexus flocculans</name>
    <dbReference type="NCBI Taxonomy" id="1499966"/>
    <lineage>
        <taxon>Bacteria</taxon>
        <taxon>Candidatus Moduliflexota</taxon>
        <taxon>Candidatus Moduliflexia</taxon>
        <taxon>Candidatus Moduliflexales</taxon>
        <taxon>Candidatus Moduliflexaceae</taxon>
    </lineage>
</organism>
<evidence type="ECO:0000256" key="3">
    <source>
        <dbReference type="ARBA" id="ARBA00022598"/>
    </source>
</evidence>
<dbReference type="AlphaFoldDB" id="A0A081BN10"/>
<evidence type="ECO:0000256" key="2">
    <source>
        <dbReference type="ARBA" id="ARBA00022490"/>
    </source>
</evidence>
<feature type="domain" description="Aminoacyl-tRNA synthetase class Ia" evidence="11">
    <location>
        <begin position="13"/>
        <end position="207"/>
    </location>
</feature>
<keyword evidence="4 9" id="KW-0547">Nucleotide-binding</keyword>
<feature type="short sequence motif" description="'KMSKS' region" evidence="9">
    <location>
        <begin position="628"/>
        <end position="632"/>
    </location>
</feature>
<evidence type="ECO:0000256" key="7">
    <source>
        <dbReference type="ARBA" id="ARBA00023146"/>
    </source>
</evidence>
<dbReference type="FunFam" id="2.20.28.290:FF:000001">
    <property type="entry name" value="Leucine--tRNA ligase"/>
    <property type="match status" value="1"/>
</dbReference>
<reference evidence="14" key="1">
    <citation type="journal article" date="2015" name="PeerJ">
        <title>First genomic representation of candidate bacterial phylum KSB3 points to enhanced environmental sensing as a trigger of wastewater bulking.</title>
        <authorList>
            <person name="Sekiguchi Y."/>
            <person name="Ohashi A."/>
            <person name="Parks D.H."/>
            <person name="Yamauchi T."/>
            <person name="Tyson G.W."/>
            <person name="Hugenholtz P."/>
        </authorList>
    </citation>
    <scope>NUCLEOTIDE SEQUENCE [LARGE SCALE GENOMIC DNA]</scope>
</reference>
<dbReference type="Pfam" id="PF13603">
    <property type="entry name" value="tRNA-synt_1_2"/>
    <property type="match status" value="1"/>
</dbReference>
<name>A0A081BN10_9BACT</name>
<dbReference type="Pfam" id="PF08264">
    <property type="entry name" value="Anticodon_1"/>
    <property type="match status" value="1"/>
</dbReference>
<dbReference type="PRINTS" id="PR00985">
    <property type="entry name" value="TRNASYNTHLEU"/>
</dbReference>
<dbReference type="SUPFAM" id="SSF52374">
    <property type="entry name" value="Nucleotidylyl transferase"/>
    <property type="match status" value="1"/>
</dbReference>
<feature type="domain" description="Aminoacyl-tRNA synthetase class Ia" evidence="11">
    <location>
        <begin position="627"/>
        <end position="667"/>
    </location>
</feature>
<feature type="binding site" evidence="9">
    <location>
        <position position="631"/>
    </location>
    <ligand>
        <name>ATP</name>
        <dbReference type="ChEBI" id="CHEBI:30616"/>
    </ligand>
</feature>
<evidence type="ECO:0000259" key="12">
    <source>
        <dbReference type="Pfam" id="PF08264"/>
    </source>
</evidence>
<keyword evidence="5 9" id="KW-0067">ATP-binding</keyword>
<comment type="catalytic activity">
    <reaction evidence="8 9">
        <text>tRNA(Leu) + L-leucine + ATP = L-leucyl-tRNA(Leu) + AMP + diphosphate</text>
        <dbReference type="Rhea" id="RHEA:11688"/>
        <dbReference type="Rhea" id="RHEA-COMP:9613"/>
        <dbReference type="Rhea" id="RHEA-COMP:9622"/>
        <dbReference type="ChEBI" id="CHEBI:30616"/>
        <dbReference type="ChEBI" id="CHEBI:33019"/>
        <dbReference type="ChEBI" id="CHEBI:57427"/>
        <dbReference type="ChEBI" id="CHEBI:78442"/>
        <dbReference type="ChEBI" id="CHEBI:78494"/>
        <dbReference type="ChEBI" id="CHEBI:456215"/>
        <dbReference type="EC" id="6.1.1.4"/>
    </reaction>
</comment>
<proteinExistence type="inferred from homology"/>
<dbReference type="PANTHER" id="PTHR43740:SF2">
    <property type="entry name" value="LEUCINE--TRNA LIGASE, MITOCHONDRIAL"/>
    <property type="match status" value="1"/>
</dbReference>
<dbReference type="Gene3D" id="1.10.730.10">
    <property type="entry name" value="Isoleucyl-tRNA Synthetase, Domain 1"/>
    <property type="match status" value="1"/>
</dbReference>
<dbReference type="CDD" id="cd07958">
    <property type="entry name" value="Anticodon_Ia_Leu_BEm"/>
    <property type="match status" value="1"/>
</dbReference>
<evidence type="ECO:0000256" key="8">
    <source>
        <dbReference type="ARBA" id="ARBA00047469"/>
    </source>
</evidence>
<feature type="short sequence motif" description="'HIGH' region" evidence="9">
    <location>
        <begin position="42"/>
        <end position="52"/>
    </location>
</feature>
<feature type="domain" description="Leucyl-tRNA synthetase editing" evidence="13">
    <location>
        <begin position="222"/>
        <end position="408"/>
    </location>
</feature>
<dbReference type="GO" id="GO:0004823">
    <property type="term" value="F:leucine-tRNA ligase activity"/>
    <property type="evidence" value="ECO:0007669"/>
    <property type="project" value="UniProtKB-UniRule"/>
</dbReference>
<evidence type="ECO:0000256" key="6">
    <source>
        <dbReference type="ARBA" id="ARBA00022917"/>
    </source>
</evidence>
<evidence type="ECO:0000256" key="9">
    <source>
        <dbReference type="HAMAP-Rule" id="MF_00049"/>
    </source>
</evidence>
<dbReference type="PROSITE" id="PS00178">
    <property type="entry name" value="AA_TRNA_LIGASE_I"/>
    <property type="match status" value="1"/>
</dbReference>
<keyword evidence="7 9" id="KW-0030">Aminoacyl-tRNA synthetase</keyword>
<dbReference type="InterPro" id="IPR009008">
    <property type="entry name" value="Val/Leu/Ile-tRNA-synth_edit"/>
</dbReference>
<feature type="domain" description="Methionyl/Valyl/Leucyl/Isoleucyl-tRNA synthetase anticodon-binding" evidence="12">
    <location>
        <begin position="712"/>
        <end position="840"/>
    </location>
</feature>
<comment type="subcellular location">
    <subcellularLocation>
        <location evidence="9">Cytoplasm</location>
    </subcellularLocation>
</comment>
<dbReference type="PANTHER" id="PTHR43740">
    <property type="entry name" value="LEUCYL-TRNA SYNTHETASE"/>
    <property type="match status" value="1"/>
</dbReference>
<comment type="similarity">
    <text evidence="1 9 10">Belongs to the class-I aminoacyl-tRNA synthetase family.</text>
</comment>
<dbReference type="InterPro" id="IPR013155">
    <property type="entry name" value="M/V/L/I-tRNA-synth_anticd-bd"/>
</dbReference>
<gene>
    <name evidence="9" type="primary">leuS</name>
    <name evidence="14" type="ORF">U14_03022</name>
</gene>
<dbReference type="STRING" id="1499966.U14_03022"/>
<dbReference type="InterPro" id="IPR025709">
    <property type="entry name" value="Leu_tRNA-synth_edit"/>
</dbReference>
<dbReference type="EC" id="6.1.1.4" evidence="9"/>
<protein>
    <recommendedName>
        <fullName evidence="9">Leucine--tRNA ligase</fullName>
        <ecNumber evidence="9">6.1.1.4</ecNumber>
    </recommendedName>
    <alternativeName>
        <fullName evidence="9">Leucyl-tRNA synthetase</fullName>
        <shortName evidence="9">LeuRS</shortName>
    </alternativeName>
</protein>
<dbReference type="HOGENOM" id="CLU_004427_0_0_0"/>
<dbReference type="Proteomes" id="UP000030700">
    <property type="component" value="Unassembled WGS sequence"/>
</dbReference>
<keyword evidence="6 9" id="KW-0648">Protein biosynthesis</keyword>
<dbReference type="InterPro" id="IPR002300">
    <property type="entry name" value="aa-tRNA-synth_Ia"/>
</dbReference>
<dbReference type="GO" id="GO:0002161">
    <property type="term" value="F:aminoacyl-tRNA deacylase activity"/>
    <property type="evidence" value="ECO:0007669"/>
    <property type="project" value="InterPro"/>
</dbReference>
<sequence>MEQNYSFSDIEAKWQTRWNEQQLYKVTANPDKPKLYILEMFPYPSGKIHMGHVRNYSIGDVVARFKMMQGFNVLHPMGWDSFGLPAENAAIKHKQHPAQWTRNNIAYMKNQLKQLGFSYDWDREVATCDRLYYKWQQWLFLKIYEKGLLYKKKSIVNWCDECNTSLANEQIEGDKCWRGHTSIGQRELEQWHMRVTDYADELLACCDSLEKGWPERVLTMQRNWIGKSYGTSVLFPLADGSGDLEIFTTRPDTLFGATFMVLAPEHPMARSLCAGTPHEPAVLEFVNKVGLQEKAVRTDDATEKEGVFTGKYAINPLTNEQIPIWIANFVLMEYGTGAIMSVPTHDQRDFDFAKKYGLPLRVVIQPQGETLSAEEMTAAFVEDGFLVNSGEFNGLPNRDAIQKITEHVAQKGIGKATVNYRLRDWGISRQRYWGNPIPMIYCDDCGTVPVPEKDLPVILPEDFEFSSHAGNPLTKMPEFFNVPCPKCGKPARRETDTMDTFVDSSWYYMRYTCPDYDKGPLDPESVNYWMTVDQYIGGIEHAILHLLYSRFFTKVLRDLGLVKFDEPFSNLLTQGMVVAPTFYRDLPGDKKEWINQGDIDIATDERGVPVSATLKADGLPVIIGATEKMSKSKNNGVDPQSQIDKFGADATRLFILFAAPPEKDLNWNDQAAEGSFRFVTRMWRLVYTTLPDIQGVQVGEIDHAALPKAVRDLRRKTHSTIKKVTEDLDGRFHFNTAISAVMELLNEINGVVLPESGADRDIAARVLREAVEAMVFLMSPFTPHVCEELWEVLGHTKSIFTEKWIAFDAEAAKAEEILIVVQVNGKVRSKLTVAADASEDEIRQGALTDERVVAFMEGKTPKKVIVVPGKLINIVI</sequence>
<dbReference type="Gene3D" id="2.20.28.290">
    <property type="match status" value="1"/>
</dbReference>
<evidence type="ECO:0000256" key="1">
    <source>
        <dbReference type="ARBA" id="ARBA00005594"/>
    </source>
</evidence>
<evidence type="ECO:0000313" key="14">
    <source>
        <dbReference type="EMBL" id="GAK51776.1"/>
    </source>
</evidence>
<evidence type="ECO:0000256" key="5">
    <source>
        <dbReference type="ARBA" id="ARBA00022840"/>
    </source>
</evidence>
<dbReference type="GO" id="GO:0005829">
    <property type="term" value="C:cytosol"/>
    <property type="evidence" value="ECO:0007669"/>
    <property type="project" value="TreeGrafter"/>
</dbReference>
<dbReference type="InterPro" id="IPR002302">
    <property type="entry name" value="Leu-tRNA-ligase"/>
</dbReference>
<dbReference type="CDD" id="cd00812">
    <property type="entry name" value="LeuRS_core"/>
    <property type="match status" value="1"/>
</dbReference>
<dbReference type="FunFam" id="3.40.50.620:FF:000100">
    <property type="entry name" value="probable leucine--tRNA ligase, mitochondrial"/>
    <property type="match status" value="1"/>
</dbReference>
<dbReference type="EMBL" id="DF820457">
    <property type="protein sequence ID" value="GAK51776.1"/>
    <property type="molecule type" value="Genomic_DNA"/>
</dbReference>
<dbReference type="NCBIfam" id="TIGR00396">
    <property type="entry name" value="leuS_bact"/>
    <property type="match status" value="1"/>
</dbReference>
<keyword evidence="3 9" id="KW-0436">Ligase</keyword>
<dbReference type="InterPro" id="IPR014729">
    <property type="entry name" value="Rossmann-like_a/b/a_fold"/>
</dbReference>
<dbReference type="Pfam" id="PF00133">
    <property type="entry name" value="tRNA-synt_1"/>
    <property type="match status" value="3"/>
</dbReference>
<evidence type="ECO:0000313" key="15">
    <source>
        <dbReference type="Proteomes" id="UP000030700"/>
    </source>
</evidence>
<dbReference type="InterPro" id="IPR001412">
    <property type="entry name" value="aa-tRNA-synth_I_CS"/>
</dbReference>
<evidence type="ECO:0000259" key="13">
    <source>
        <dbReference type="Pfam" id="PF13603"/>
    </source>
</evidence>
<evidence type="ECO:0000256" key="4">
    <source>
        <dbReference type="ARBA" id="ARBA00022741"/>
    </source>
</evidence>